<dbReference type="EMBL" id="MSFO01000007">
    <property type="protein sequence ID" value="PLB46190.1"/>
    <property type="molecule type" value="Genomic_DNA"/>
</dbReference>
<evidence type="ECO:0000313" key="2">
    <source>
        <dbReference type="EMBL" id="PLB46190.1"/>
    </source>
</evidence>
<dbReference type="VEuPathDB" id="FungiDB:P170DRAFT_262596"/>
<feature type="region of interest" description="Disordered" evidence="1">
    <location>
        <begin position="50"/>
        <end position="108"/>
    </location>
</feature>
<name>A0A2I2FZY3_9EURO</name>
<gene>
    <name evidence="2" type="ORF">P170DRAFT_262596</name>
</gene>
<evidence type="ECO:0000256" key="1">
    <source>
        <dbReference type="SAM" id="MobiDB-lite"/>
    </source>
</evidence>
<dbReference type="AlphaFoldDB" id="A0A2I2FZY3"/>
<comment type="caution">
    <text evidence="2">The sequence shown here is derived from an EMBL/GenBank/DDBJ whole genome shotgun (WGS) entry which is preliminary data.</text>
</comment>
<sequence>MLLSKSLCKSQIKTPSTYIQTFNLPRYLSSPSNRYIPHLLYHTTKYYTNQPKCPTTPSPPHKIPASQAPPNSSPRRWATPSAASPAPSAESRALPPAASEAPLTAPRAAQDSLSAMRWGVLGVEWRTERREWRREWRMLVLDMDRAVIDSGSEGR</sequence>
<organism evidence="2 3">
    <name type="scientific">Aspergillus steynii IBT 23096</name>
    <dbReference type="NCBI Taxonomy" id="1392250"/>
    <lineage>
        <taxon>Eukaryota</taxon>
        <taxon>Fungi</taxon>
        <taxon>Dikarya</taxon>
        <taxon>Ascomycota</taxon>
        <taxon>Pezizomycotina</taxon>
        <taxon>Eurotiomycetes</taxon>
        <taxon>Eurotiomycetidae</taxon>
        <taxon>Eurotiales</taxon>
        <taxon>Aspergillaceae</taxon>
        <taxon>Aspergillus</taxon>
        <taxon>Aspergillus subgen. Circumdati</taxon>
    </lineage>
</organism>
<keyword evidence="3" id="KW-1185">Reference proteome</keyword>
<reference evidence="2 3" key="1">
    <citation type="submission" date="2016-12" db="EMBL/GenBank/DDBJ databases">
        <title>The genomes of Aspergillus section Nigri reveals drivers in fungal speciation.</title>
        <authorList>
            <consortium name="DOE Joint Genome Institute"/>
            <person name="Vesth T.C."/>
            <person name="Nybo J."/>
            <person name="Theobald S."/>
            <person name="Brandl J."/>
            <person name="Frisvad J.C."/>
            <person name="Nielsen K.F."/>
            <person name="Lyhne E.K."/>
            <person name="Kogle M.E."/>
            <person name="Kuo A."/>
            <person name="Riley R."/>
            <person name="Clum A."/>
            <person name="Nolan M."/>
            <person name="Lipzen A."/>
            <person name="Salamov A."/>
            <person name="Henrissat B."/>
            <person name="Wiebenga A."/>
            <person name="De Vries R.P."/>
            <person name="Grigoriev I.V."/>
            <person name="Mortensen U.H."/>
            <person name="Andersen M.R."/>
            <person name="Baker S.E."/>
        </authorList>
    </citation>
    <scope>NUCLEOTIDE SEQUENCE [LARGE SCALE GENOMIC DNA]</scope>
    <source>
        <strain evidence="2 3">IBT 23096</strain>
    </source>
</reference>
<dbReference type="GeneID" id="36550789"/>
<dbReference type="Proteomes" id="UP000234275">
    <property type="component" value="Unassembled WGS sequence"/>
</dbReference>
<protein>
    <submittedName>
        <fullName evidence="2">Uncharacterized protein</fullName>
    </submittedName>
</protein>
<dbReference type="RefSeq" id="XP_024701492.1">
    <property type="nucleotide sequence ID" value="XM_024843090.1"/>
</dbReference>
<evidence type="ECO:0000313" key="3">
    <source>
        <dbReference type="Proteomes" id="UP000234275"/>
    </source>
</evidence>
<feature type="compositionally biased region" description="Low complexity" evidence="1">
    <location>
        <begin position="73"/>
        <end position="106"/>
    </location>
</feature>
<accession>A0A2I2FZY3</accession>
<proteinExistence type="predicted"/>